<proteinExistence type="predicted"/>
<evidence type="ECO:0000313" key="2">
    <source>
        <dbReference type="Proteomes" id="UP000693970"/>
    </source>
</evidence>
<name>A0A9K3K9C7_9STRA</name>
<sequence>MAQKRLTNGQKMQSVRDCEQRLANNESLCSIARRQAAPSCQYEIHKESTSRGAKGRLQDYEDEIMTWAFYQRMLDPLSGSPCRGRGA</sequence>
<dbReference type="AlphaFoldDB" id="A0A9K3K9C7"/>
<organism evidence="1 2">
    <name type="scientific">Nitzschia inconspicua</name>
    <dbReference type="NCBI Taxonomy" id="303405"/>
    <lineage>
        <taxon>Eukaryota</taxon>
        <taxon>Sar</taxon>
        <taxon>Stramenopiles</taxon>
        <taxon>Ochrophyta</taxon>
        <taxon>Bacillariophyta</taxon>
        <taxon>Bacillariophyceae</taxon>
        <taxon>Bacillariophycidae</taxon>
        <taxon>Bacillariales</taxon>
        <taxon>Bacillariaceae</taxon>
        <taxon>Nitzschia</taxon>
    </lineage>
</organism>
<reference evidence="1" key="1">
    <citation type="journal article" date="2021" name="Sci. Rep.">
        <title>Diploid genomic architecture of Nitzschia inconspicua, an elite biomass production diatom.</title>
        <authorList>
            <person name="Oliver A."/>
            <person name="Podell S."/>
            <person name="Pinowska A."/>
            <person name="Traller J.C."/>
            <person name="Smith S.R."/>
            <person name="McClure R."/>
            <person name="Beliaev A."/>
            <person name="Bohutskyi P."/>
            <person name="Hill E.A."/>
            <person name="Rabines A."/>
            <person name="Zheng H."/>
            <person name="Allen L.Z."/>
            <person name="Kuo A."/>
            <person name="Grigoriev I.V."/>
            <person name="Allen A.E."/>
            <person name="Hazlebeck D."/>
            <person name="Allen E.E."/>
        </authorList>
    </citation>
    <scope>NUCLEOTIDE SEQUENCE</scope>
    <source>
        <strain evidence="1">Hildebrandi</strain>
    </source>
</reference>
<reference evidence="1" key="2">
    <citation type="submission" date="2021-04" db="EMBL/GenBank/DDBJ databases">
        <authorList>
            <person name="Podell S."/>
        </authorList>
    </citation>
    <scope>NUCLEOTIDE SEQUENCE</scope>
    <source>
        <strain evidence="1">Hildebrandi</strain>
    </source>
</reference>
<dbReference type="EMBL" id="JAGRRH010000036">
    <property type="protein sequence ID" value="KAG7339323.1"/>
    <property type="molecule type" value="Genomic_DNA"/>
</dbReference>
<comment type="caution">
    <text evidence="1">The sequence shown here is derived from an EMBL/GenBank/DDBJ whole genome shotgun (WGS) entry which is preliminary data.</text>
</comment>
<protein>
    <submittedName>
        <fullName evidence="1">Uncharacterized protein</fullName>
    </submittedName>
</protein>
<evidence type="ECO:0000313" key="1">
    <source>
        <dbReference type="EMBL" id="KAG7339323.1"/>
    </source>
</evidence>
<gene>
    <name evidence="1" type="ORF">IV203_017620</name>
</gene>
<dbReference type="Proteomes" id="UP000693970">
    <property type="component" value="Unassembled WGS sequence"/>
</dbReference>
<keyword evidence="2" id="KW-1185">Reference proteome</keyword>
<accession>A0A9K3K9C7</accession>